<protein>
    <submittedName>
        <fullName evidence="3">NACHT domain-containing protein</fullName>
    </submittedName>
</protein>
<dbReference type="InterPro" id="IPR054567">
    <property type="entry name" value="NNH7"/>
</dbReference>
<organism evidence="3 4">
    <name type="scientific">Actinoplanes sichuanensis</name>
    <dbReference type="NCBI Taxonomy" id="512349"/>
    <lineage>
        <taxon>Bacteria</taxon>
        <taxon>Bacillati</taxon>
        <taxon>Actinomycetota</taxon>
        <taxon>Actinomycetes</taxon>
        <taxon>Micromonosporales</taxon>
        <taxon>Micromonosporaceae</taxon>
        <taxon>Actinoplanes</taxon>
    </lineage>
</organism>
<evidence type="ECO:0000313" key="4">
    <source>
        <dbReference type="Proteomes" id="UP001597183"/>
    </source>
</evidence>
<dbReference type="EMBL" id="JBHTMK010000023">
    <property type="protein sequence ID" value="MFD1367379.1"/>
    <property type="molecule type" value="Genomic_DNA"/>
</dbReference>
<evidence type="ECO:0000256" key="1">
    <source>
        <dbReference type="SAM" id="MobiDB-lite"/>
    </source>
</evidence>
<keyword evidence="4" id="KW-1185">Reference proteome</keyword>
<proteinExistence type="predicted"/>
<dbReference type="InterPro" id="IPR027417">
    <property type="entry name" value="P-loop_NTPase"/>
</dbReference>
<accession>A0ABW4A9Z8</accession>
<dbReference type="Gene3D" id="3.40.50.300">
    <property type="entry name" value="P-loop containing nucleotide triphosphate hydrolases"/>
    <property type="match status" value="1"/>
</dbReference>
<feature type="region of interest" description="Disordered" evidence="1">
    <location>
        <begin position="1140"/>
        <end position="1165"/>
    </location>
</feature>
<sequence length="1165" mass="129140">MRGRRPPGSVAPRDAMATSSSERHCSTRTARFGFGEARMRREPPITFRGALQLLGHYDRPLVDRLNRLLGGVILTAGALATVPALAPLAPLWGWVDQKNEATGLLRACLDRAQDRLSGVQGYERVELVAAAHTMIVFSAFFDTMREVFGADDFDALEISAAEQEMLAAGRWRKADESPLGFLWEAEVPMPGATSGFLENIELVGSWLRMLAAKVMVFVEGLAGGGDLIRRHLPDGRSSRLADRATERYRTYYLQLARTVPDFWIWAQLEEHRATRVGVDDARAEIRVAADEVRSEVRAALDGSRAALARIETLISTVVRGAGRTSDRRQALLRANRDVLNLPVVRWSAGTDHPDALTFPTVEESYVSPSYRSTKAFPGTAPGDESWWSGQPLRTDLDLMLTTQFTTFDAVRWPLLVLGHPGGGKSMLTKILAARLSCDGYTVARVPLRQVTANAPIHDQIREALDIAAHGRAGSWFELADDDEGIARVVLLDGLDELLQATTHDRSGYLHEVIEFQRVEAAQGRPVMVVVTSRTVVVDRVDLPLNLPIAKLEEFDDAQVDQWLTSWNRRNSAAVAAGRLRPLTSEAALAHPGLARQPLLLLMLAIYWADLNEPVEDGDLSLTALYRRLMTSFAVREVHKKPDARLRGTALDEAVAEQLYRLSIAAIGMFNRGRQDITESELGTDLVGLRDGDAAAGTESLGQRVLGEFFFIHAAEARVRVEGREVRRCYEFLHATFGEYLIASLVTETLADVADAAFGGSRGRREPVDDLLFALLSHQSIASRQPILDFAGELLDAMPERERSQISQTLEVLAQGYDRRLMSRRHSGYRPLPESNLRPLAAYSANLILLRVLLDGSVPLDTLCLDHEVPITRWRTTVTLWRAGLDPDGWQAMLDTVVLDQDHTRIRLGTTPLPPQFNEIQYMRLLGDRDAELQLRIGSAFHRKMLYHVDGERWADTMMSWLLPAIALPVVEQPGFLLIDPPSDTPQEDIAKILDMMSIALVRHAGQWSRQFVERLLDWVDRNAGFPDLAPVAVAAAHLAHSGLPHMDYPGFLSDPASDWLLWAESTSDHGGRWAQVRDIVSTAAEAPQAARTSIRNLVRQVNRTVDRTPLPLWDNGHSMSVYTEDDRFVALGSTSEFIPAGDSSLDGRGAREPFALDDPQADGFT</sequence>
<dbReference type="Pfam" id="PF22738">
    <property type="entry name" value="NNH7"/>
    <property type="match status" value="1"/>
</dbReference>
<dbReference type="RefSeq" id="WP_317796049.1">
    <property type="nucleotide sequence ID" value="NZ_AP028461.1"/>
</dbReference>
<dbReference type="SUPFAM" id="SSF52540">
    <property type="entry name" value="P-loop containing nucleoside triphosphate hydrolases"/>
    <property type="match status" value="1"/>
</dbReference>
<name>A0ABW4A9Z8_9ACTN</name>
<feature type="region of interest" description="Disordered" evidence="1">
    <location>
        <begin position="1"/>
        <end position="22"/>
    </location>
</feature>
<evidence type="ECO:0000313" key="3">
    <source>
        <dbReference type="EMBL" id="MFD1367379.1"/>
    </source>
</evidence>
<dbReference type="Proteomes" id="UP001597183">
    <property type="component" value="Unassembled WGS sequence"/>
</dbReference>
<feature type="domain" description="NACHT N-terminal Helical" evidence="2">
    <location>
        <begin position="43"/>
        <end position="270"/>
    </location>
</feature>
<evidence type="ECO:0000259" key="2">
    <source>
        <dbReference type="Pfam" id="PF22738"/>
    </source>
</evidence>
<reference evidence="4" key="1">
    <citation type="journal article" date="2019" name="Int. J. Syst. Evol. Microbiol.">
        <title>The Global Catalogue of Microorganisms (GCM) 10K type strain sequencing project: providing services to taxonomists for standard genome sequencing and annotation.</title>
        <authorList>
            <consortium name="The Broad Institute Genomics Platform"/>
            <consortium name="The Broad Institute Genome Sequencing Center for Infectious Disease"/>
            <person name="Wu L."/>
            <person name="Ma J."/>
        </authorList>
    </citation>
    <scope>NUCLEOTIDE SEQUENCE [LARGE SCALE GENOMIC DNA]</scope>
    <source>
        <strain evidence="4">CCM 7526</strain>
    </source>
</reference>
<gene>
    <name evidence="3" type="ORF">ACFQ5G_18640</name>
</gene>
<comment type="caution">
    <text evidence="3">The sequence shown here is derived from an EMBL/GenBank/DDBJ whole genome shotgun (WGS) entry which is preliminary data.</text>
</comment>